<evidence type="ECO:0000313" key="3">
    <source>
        <dbReference type="Proteomes" id="UP000294933"/>
    </source>
</evidence>
<dbReference type="GO" id="GO:0044877">
    <property type="term" value="F:protein-containing complex binding"/>
    <property type="evidence" value="ECO:0007669"/>
    <property type="project" value="TreeGrafter"/>
</dbReference>
<feature type="domain" description="NAD-dependent epimerase/dehydratase" evidence="1">
    <location>
        <begin position="8"/>
        <end position="82"/>
    </location>
</feature>
<dbReference type="PANTHER" id="PTHR12126">
    <property type="entry name" value="NADH-UBIQUINONE OXIDOREDUCTASE 39 KDA SUBUNIT-RELATED"/>
    <property type="match status" value="1"/>
</dbReference>
<dbReference type="Proteomes" id="UP000294933">
    <property type="component" value="Unassembled WGS sequence"/>
</dbReference>
<accession>A0A4Y7QCE5</accession>
<dbReference type="InterPro" id="IPR051207">
    <property type="entry name" value="ComplexI_NDUFA9_subunit"/>
</dbReference>
<sequence length="325" mass="34351">MTAFVHNILVVGGNGFVGSAVCKAALARGMQVTSISSSGRSYKTPKGHSPAWTSKVNWLKADALDPSSYARLLPDKTAIVHTLGTLFEDTRYKAALKSGNLGAVAGSFLGSMLGGTGNPLAAGSNSKGSYETINRDSALRVCETFVSGDHQSAEVTGPRPFVYLSAEDIFRPFIPSGYIETKRHAELGISAITRSQPGYRGVYIRPSLIYHPYIRPLTTPIATLLDLSATLHRKLPPNLPTPSNVLRSIGSALSDNTSTPSEGLSPSSFSSVANALVIPPIHVDHVAEAICLAIQNDDVAGVVGVKEMRDLIGWSYKGASPQTSS</sequence>
<dbReference type="InterPro" id="IPR001509">
    <property type="entry name" value="Epimerase_deHydtase"/>
</dbReference>
<dbReference type="EMBL" id="ML170165">
    <property type="protein sequence ID" value="TDL24762.1"/>
    <property type="molecule type" value="Genomic_DNA"/>
</dbReference>
<dbReference type="OrthoDB" id="276721at2759"/>
<reference evidence="2 3" key="1">
    <citation type="submission" date="2018-06" db="EMBL/GenBank/DDBJ databases">
        <title>A transcriptomic atlas of mushroom development highlights an independent origin of complex multicellularity.</title>
        <authorList>
            <consortium name="DOE Joint Genome Institute"/>
            <person name="Krizsan K."/>
            <person name="Almasi E."/>
            <person name="Merenyi Z."/>
            <person name="Sahu N."/>
            <person name="Viragh M."/>
            <person name="Koszo T."/>
            <person name="Mondo S."/>
            <person name="Kiss B."/>
            <person name="Balint B."/>
            <person name="Kues U."/>
            <person name="Barry K."/>
            <person name="Hegedus J.C."/>
            <person name="Henrissat B."/>
            <person name="Johnson J."/>
            <person name="Lipzen A."/>
            <person name="Ohm R."/>
            <person name="Nagy I."/>
            <person name="Pangilinan J."/>
            <person name="Yan J."/>
            <person name="Xiong Y."/>
            <person name="Grigoriev I.V."/>
            <person name="Hibbett D.S."/>
            <person name="Nagy L.G."/>
        </authorList>
    </citation>
    <scope>NUCLEOTIDE SEQUENCE [LARGE SCALE GENOMIC DNA]</scope>
    <source>
        <strain evidence="2 3">SZMC22713</strain>
    </source>
</reference>
<proteinExistence type="predicted"/>
<dbReference type="GO" id="GO:0005739">
    <property type="term" value="C:mitochondrion"/>
    <property type="evidence" value="ECO:0007669"/>
    <property type="project" value="TreeGrafter"/>
</dbReference>
<dbReference type="Pfam" id="PF01370">
    <property type="entry name" value="Epimerase"/>
    <property type="match status" value="1"/>
</dbReference>
<gene>
    <name evidence="2" type="ORF">BD410DRAFT_744367</name>
</gene>
<dbReference type="InterPro" id="IPR036291">
    <property type="entry name" value="NAD(P)-bd_dom_sf"/>
</dbReference>
<dbReference type="VEuPathDB" id="FungiDB:BD410DRAFT_744367"/>
<evidence type="ECO:0000259" key="1">
    <source>
        <dbReference type="Pfam" id="PF01370"/>
    </source>
</evidence>
<dbReference type="SUPFAM" id="SSF51735">
    <property type="entry name" value="NAD(P)-binding Rossmann-fold domains"/>
    <property type="match status" value="1"/>
</dbReference>
<dbReference type="Gene3D" id="3.40.50.720">
    <property type="entry name" value="NAD(P)-binding Rossmann-like Domain"/>
    <property type="match status" value="1"/>
</dbReference>
<name>A0A4Y7QCE5_9AGAM</name>
<keyword evidence="3" id="KW-1185">Reference proteome</keyword>
<dbReference type="PANTHER" id="PTHR12126:SF16">
    <property type="entry name" value="MIOREX COMPLEX COMPONENT 2"/>
    <property type="match status" value="1"/>
</dbReference>
<dbReference type="STRING" id="50990.A0A4Y7QCE5"/>
<organism evidence="2 3">
    <name type="scientific">Rickenella mellea</name>
    <dbReference type="NCBI Taxonomy" id="50990"/>
    <lineage>
        <taxon>Eukaryota</taxon>
        <taxon>Fungi</taxon>
        <taxon>Dikarya</taxon>
        <taxon>Basidiomycota</taxon>
        <taxon>Agaricomycotina</taxon>
        <taxon>Agaricomycetes</taxon>
        <taxon>Hymenochaetales</taxon>
        <taxon>Rickenellaceae</taxon>
        <taxon>Rickenella</taxon>
    </lineage>
</organism>
<evidence type="ECO:0000313" key="2">
    <source>
        <dbReference type="EMBL" id="TDL24762.1"/>
    </source>
</evidence>
<protein>
    <submittedName>
        <fullName evidence="2">Mitochondrial protein</fullName>
    </submittedName>
</protein>
<dbReference type="AlphaFoldDB" id="A0A4Y7QCE5"/>